<keyword evidence="2" id="KW-1185">Reference proteome</keyword>
<reference evidence="1 2" key="2">
    <citation type="journal article" date="2011" name="PLoS Genet.">
        <title>Caenorhabditis briggsae recombinant inbred line genotypes reveal inter-strain incompatibility and the evolution of recombination.</title>
        <authorList>
            <person name="Ross J.A."/>
            <person name="Koboldt D.C."/>
            <person name="Staisch J.E."/>
            <person name="Chamberlin H.M."/>
            <person name="Gupta B.P."/>
            <person name="Miller R.D."/>
            <person name="Baird S.E."/>
            <person name="Haag E.S."/>
        </authorList>
    </citation>
    <scope>NUCLEOTIDE SEQUENCE [LARGE SCALE GENOMIC DNA]</scope>
    <source>
        <strain evidence="1 2">AF16</strain>
    </source>
</reference>
<dbReference type="HOGENOM" id="CLU_3351575_0_0_1"/>
<reference evidence="1 2" key="1">
    <citation type="journal article" date="2003" name="PLoS Biol.">
        <title>The genome sequence of Caenorhabditis briggsae: a platform for comparative genomics.</title>
        <authorList>
            <person name="Stein L.D."/>
            <person name="Bao Z."/>
            <person name="Blasiar D."/>
            <person name="Blumenthal T."/>
            <person name="Brent M.R."/>
            <person name="Chen N."/>
            <person name="Chinwalla A."/>
            <person name="Clarke L."/>
            <person name="Clee C."/>
            <person name="Coghlan A."/>
            <person name="Coulson A."/>
            <person name="D'Eustachio P."/>
            <person name="Fitch D.H."/>
            <person name="Fulton L.A."/>
            <person name="Fulton R.E."/>
            <person name="Griffiths-Jones S."/>
            <person name="Harris T.W."/>
            <person name="Hillier L.W."/>
            <person name="Kamath R."/>
            <person name="Kuwabara P.E."/>
            <person name="Mardis E.R."/>
            <person name="Marra M.A."/>
            <person name="Miner T.L."/>
            <person name="Minx P."/>
            <person name="Mullikin J.C."/>
            <person name="Plumb R.W."/>
            <person name="Rogers J."/>
            <person name="Schein J.E."/>
            <person name="Sohrmann M."/>
            <person name="Spieth J."/>
            <person name="Stajich J.E."/>
            <person name="Wei C."/>
            <person name="Willey D."/>
            <person name="Wilson R.K."/>
            <person name="Durbin R."/>
            <person name="Waterston R.H."/>
        </authorList>
    </citation>
    <scope>NUCLEOTIDE SEQUENCE [LARGE SCALE GENOMIC DNA]</scope>
    <source>
        <strain evidence="1 2">AF16</strain>
    </source>
</reference>
<dbReference type="GeneID" id="68919384"/>
<accession>B6IJM7</accession>
<dbReference type="InParanoid" id="B6IJM7"/>
<evidence type="ECO:0000313" key="2">
    <source>
        <dbReference type="Proteomes" id="UP000008549"/>
    </source>
</evidence>
<evidence type="ECO:0000313" key="1">
    <source>
        <dbReference type="EMBL" id="CAS00107.1"/>
    </source>
</evidence>
<protein>
    <submittedName>
        <fullName evidence="1">Protein CBG27935</fullName>
    </submittedName>
</protein>
<dbReference type="AlphaFoldDB" id="B6IJM7"/>
<organism evidence="1 2">
    <name type="scientific">Caenorhabditis briggsae</name>
    <dbReference type="NCBI Taxonomy" id="6238"/>
    <lineage>
        <taxon>Eukaryota</taxon>
        <taxon>Metazoa</taxon>
        <taxon>Ecdysozoa</taxon>
        <taxon>Nematoda</taxon>
        <taxon>Chromadorea</taxon>
        <taxon>Rhabditida</taxon>
        <taxon>Rhabditina</taxon>
        <taxon>Rhabditomorpha</taxon>
        <taxon>Rhabditoidea</taxon>
        <taxon>Rhabditidae</taxon>
        <taxon>Peloderinae</taxon>
        <taxon>Caenorhabditis</taxon>
    </lineage>
</organism>
<dbReference type="KEGG" id="cbr:CBG_27935"/>
<dbReference type="RefSeq" id="XP_045099667.1">
    <property type="nucleotide sequence ID" value="XM_045240221.1"/>
</dbReference>
<sequence>MVIADISAMVSLLSGNDTDKKDYVANVTYIAPTTTSL</sequence>
<dbReference type="EMBL" id="HE601046">
    <property type="protein sequence ID" value="CAS00107.1"/>
    <property type="molecule type" value="Genomic_DNA"/>
</dbReference>
<dbReference type="Proteomes" id="UP000008549">
    <property type="component" value="Unassembled WGS sequence"/>
</dbReference>
<dbReference type="CTD" id="68919384"/>
<proteinExistence type="predicted"/>
<gene>
    <name evidence="1" type="ORF">CBG27935</name>
    <name evidence="1" type="ORF">CBG_27935</name>
</gene>
<name>B6IJM7_CAEBR</name>